<reference evidence="2" key="1">
    <citation type="submission" date="2021-02" db="EMBL/GenBank/DDBJ databases">
        <title>Neisseriaceae sp. 26B isolated from the cloaca of a Common Toad-headed Turtle (Mesoclemmys nasuta).</title>
        <authorList>
            <person name="Spergser J."/>
            <person name="Busse H.-J."/>
        </authorList>
    </citation>
    <scope>NUCLEOTIDE SEQUENCE</scope>
    <source>
        <strain evidence="2">26B</strain>
    </source>
</reference>
<dbReference type="GO" id="GO:0005886">
    <property type="term" value="C:plasma membrane"/>
    <property type="evidence" value="ECO:0007669"/>
    <property type="project" value="TreeGrafter"/>
</dbReference>
<keyword evidence="3" id="KW-1185">Reference proteome</keyword>
<keyword evidence="1" id="KW-0812">Transmembrane</keyword>
<dbReference type="PANTHER" id="PTHR38442">
    <property type="entry name" value="INNER MEMBRANE PROTEIN-RELATED"/>
    <property type="match status" value="1"/>
</dbReference>
<gene>
    <name evidence="2" type="ORF">JQU52_08560</name>
</gene>
<dbReference type="KEGG" id="ptes:JQU52_08560"/>
<dbReference type="RefSeq" id="WP_230338094.1">
    <property type="nucleotide sequence ID" value="NZ_CP069798.1"/>
</dbReference>
<proteinExistence type="predicted"/>
<evidence type="ECO:0000313" key="2">
    <source>
        <dbReference type="EMBL" id="QRQ80806.1"/>
    </source>
</evidence>
<organism evidence="2 3">
    <name type="scientific">Paralysiella testudinis</name>
    <dbReference type="NCBI Taxonomy" id="2809020"/>
    <lineage>
        <taxon>Bacteria</taxon>
        <taxon>Pseudomonadati</taxon>
        <taxon>Pseudomonadota</taxon>
        <taxon>Betaproteobacteria</taxon>
        <taxon>Neisseriales</taxon>
        <taxon>Neisseriaceae</taxon>
        <taxon>Paralysiella</taxon>
    </lineage>
</organism>
<dbReference type="Proteomes" id="UP000653156">
    <property type="component" value="Chromosome"/>
</dbReference>
<keyword evidence="1" id="KW-0472">Membrane</keyword>
<feature type="transmembrane region" description="Helical" evidence="1">
    <location>
        <begin position="423"/>
        <end position="441"/>
    </location>
</feature>
<evidence type="ECO:0000256" key="1">
    <source>
        <dbReference type="SAM" id="Phobius"/>
    </source>
</evidence>
<dbReference type="EMBL" id="CP069798">
    <property type="protein sequence ID" value="QRQ80806.1"/>
    <property type="molecule type" value="Genomic_DNA"/>
</dbReference>
<feature type="transmembrane region" description="Helical" evidence="1">
    <location>
        <begin position="21"/>
        <end position="42"/>
    </location>
</feature>
<keyword evidence="1" id="KW-1133">Transmembrane helix</keyword>
<dbReference type="PANTHER" id="PTHR38442:SF1">
    <property type="entry name" value="INNER MEMBRANE PROTEIN"/>
    <property type="match status" value="1"/>
</dbReference>
<dbReference type="AlphaFoldDB" id="A0A892ZGE1"/>
<evidence type="ECO:0000313" key="3">
    <source>
        <dbReference type="Proteomes" id="UP000653156"/>
    </source>
</evidence>
<dbReference type="InterPro" id="IPR007383">
    <property type="entry name" value="DUF445"/>
</dbReference>
<protein>
    <submittedName>
        <fullName evidence="2">DUF445 domain-containing protein</fullName>
    </submittedName>
</protein>
<sequence length="443" mass="49444">MNTLLNEQIRTQAARQRLRRSRALATGLLLLAAVLFVLSVRYQPQYPALGYLKAFSEAAMVGALADWFAVTALFRRPLGLPIPHTAILPRKQARIADELGRFVAHNFLHGKSIALRVYRAQPADKLLAWLMQPQNKALWLPWLSAQIPLLLRAAKPNQVARFGSQLLAEQYQGAKLGAAAADLLGLAQQQGIDRRLLHSLATQLRQWLQNDSTRAQLEHHLLQWAGKIDSPTPSSWDKIKASLKTSLAERVDDWVAAKALDWADGYLAEALADEEHDLWQACQSQLAATAADLRHNAEWHQALEAGKRQLAASEALHRNVAQAWQSLCQWSAADVQRGDASAWQAQLDKVAAHMLSQAARYPAFMRRMNARMAWWVKSLVNQYRHQGAQFVADKVKSWDSRQMVDKIELGVGRDLQFIRINGTLVGGLAGLLIYVVAQWLGAA</sequence>
<name>A0A892ZGE1_9NEIS</name>
<dbReference type="Pfam" id="PF04286">
    <property type="entry name" value="DUF445"/>
    <property type="match status" value="1"/>
</dbReference>
<accession>A0A892ZGE1</accession>